<keyword evidence="9" id="KW-1185">Reference proteome</keyword>
<comment type="caution">
    <text evidence="8">The sequence shown here is derived from an EMBL/GenBank/DDBJ whole genome shotgun (WGS) entry which is preliminary data.</text>
</comment>
<feature type="zinc finger region" description="TRAF-type" evidence="4">
    <location>
        <begin position="196"/>
        <end position="252"/>
    </location>
</feature>
<organism evidence="8 9">
    <name type="scientific">Saccharata proteae CBS 121410</name>
    <dbReference type="NCBI Taxonomy" id="1314787"/>
    <lineage>
        <taxon>Eukaryota</taxon>
        <taxon>Fungi</taxon>
        <taxon>Dikarya</taxon>
        <taxon>Ascomycota</taxon>
        <taxon>Pezizomycotina</taxon>
        <taxon>Dothideomycetes</taxon>
        <taxon>Dothideomycetes incertae sedis</taxon>
        <taxon>Botryosphaeriales</taxon>
        <taxon>Saccharataceae</taxon>
        <taxon>Saccharata</taxon>
    </lineage>
</organism>
<dbReference type="PROSITE" id="PS50089">
    <property type="entry name" value="ZF_RING_2"/>
    <property type="match status" value="1"/>
</dbReference>
<dbReference type="GO" id="GO:0008270">
    <property type="term" value="F:zinc ion binding"/>
    <property type="evidence" value="ECO:0007669"/>
    <property type="project" value="UniProtKB-KW"/>
</dbReference>
<dbReference type="Gene3D" id="3.30.40.10">
    <property type="entry name" value="Zinc/RING finger domain, C3HC4 (zinc finger)"/>
    <property type="match status" value="2"/>
</dbReference>
<dbReference type="SUPFAM" id="SSF49599">
    <property type="entry name" value="TRAF domain-like"/>
    <property type="match status" value="2"/>
</dbReference>
<dbReference type="InterPro" id="IPR017907">
    <property type="entry name" value="Znf_RING_CS"/>
</dbReference>
<evidence type="ECO:0000256" key="4">
    <source>
        <dbReference type="PROSITE-ProRule" id="PRU00207"/>
    </source>
</evidence>
<gene>
    <name evidence="8" type="ORF">K490DRAFT_11503</name>
</gene>
<proteinExistence type="predicted"/>
<feature type="domain" description="RING-type" evidence="6">
    <location>
        <begin position="57"/>
        <end position="98"/>
    </location>
</feature>
<evidence type="ECO:0000256" key="1">
    <source>
        <dbReference type="ARBA" id="ARBA00022723"/>
    </source>
</evidence>
<evidence type="ECO:0000259" key="6">
    <source>
        <dbReference type="PROSITE" id="PS50089"/>
    </source>
</evidence>
<dbReference type="PANTHER" id="PTHR10131:SF94">
    <property type="entry name" value="TNF RECEPTOR-ASSOCIATED FACTOR 4"/>
    <property type="match status" value="1"/>
</dbReference>
<dbReference type="PROSITE" id="PS50145">
    <property type="entry name" value="ZF_TRAF"/>
    <property type="match status" value="1"/>
</dbReference>
<dbReference type="Proteomes" id="UP000799776">
    <property type="component" value="Unassembled WGS sequence"/>
</dbReference>
<dbReference type="Pfam" id="PF13445">
    <property type="entry name" value="zf-RING_UBOX"/>
    <property type="match status" value="1"/>
</dbReference>
<keyword evidence="2 4" id="KW-0863">Zinc-finger</keyword>
<dbReference type="PROSITE" id="PS00518">
    <property type="entry name" value="ZF_RING_1"/>
    <property type="match status" value="1"/>
</dbReference>
<evidence type="ECO:0000256" key="5">
    <source>
        <dbReference type="SAM" id="Coils"/>
    </source>
</evidence>
<feature type="non-terminal residue" evidence="8">
    <location>
        <position position="1"/>
    </location>
</feature>
<evidence type="ECO:0008006" key="10">
    <source>
        <dbReference type="Google" id="ProtNLM"/>
    </source>
</evidence>
<keyword evidence="5" id="KW-0175">Coiled coil</keyword>
<evidence type="ECO:0000259" key="7">
    <source>
        <dbReference type="PROSITE" id="PS50145"/>
    </source>
</evidence>
<reference evidence="8" key="1">
    <citation type="journal article" date="2020" name="Stud. Mycol.">
        <title>101 Dothideomycetes genomes: a test case for predicting lifestyles and emergence of pathogens.</title>
        <authorList>
            <person name="Haridas S."/>
            <person name="Albert R."/>
            <person name="Binder M."/>
            <person name="Bloem J."/>
            <person name="Labutti K."/>
            <person name="Salamov A."/>
            <person name="Andreopoulos B."/>
            <person name="Baker S."/>
            <person name="Barry K."/>
            <person name="Bills G."/>
            <person name="Bluhm B."/>
            <person name="Cannon C."/>
            <person name="Castanera R."/>
            <person name="Culley D."/>
            <person name="Daum C."/>
            <person name="Ezra D."/>
            <person name="Gonzalez J."/>
            <person name="Henrissat B."/>
            <person name="Kuo A."/>
            <person name="Liang C."/>
            <person name="Lipzen A."/>
            <person name="Lutzoni F."/>
            <person name="Magnuson J."/>
            <person name="Mondo S."/>
            <person name="Nolan M."/>
            <person name="Ohm R."/>
            <person name="Pangilinan J."/>
            <person name="Park H.-J."/>
            <person name="Ramirez L."/>
            <person name="Alfaro M."/>
            <person name="Sun H."/>
            <person name="Tritt A."/>
            <person name="Yoshinaga Y."/>
            <person name="Zwiers L.-H."/>
            <person name="Turgeon B."/>
            <person name="Goodwin S."/>
            <person name="Spatafora J."/>
            <person name="Crous P."/>
            <person name="Grigoriev I."/>
        </authorList>
    </citation>
    <scope>NUCLEOTIDE SEQUENCE</scope>
    <source>
        <strain evidence="8">CBS 121410</strain>
    </source>
</reference>
<dbReference type="InterPro" id="IPR027370">
    <property type="entry name" value="Znf-RING_euk"/>
</dbReference>
<feature type="domain" description="TRAF-type" evidence="7">
    <location>
        <begin position="196"/>
        <end position="252"/>
    </location>
</feature>
<feature type="non-terminal residue" evidence="8">
    <location>
        <position position="412"/>
    </location>
</feature>
<dbReference type="InterPro" id="IPR013083">
    <property type="entry name" value="Znf_RING/FYVE/PHD"/>
</dbReference>
<dbReference type="InterPro" id="IPR001841">
    <property type="entry name" value="Znf_RING"/>
</dbReference>
<evidence type="ECO:0000313" key="9">
    <source>
        <dbReference type="Proteomes" id="UP000799776"/>
    </source>
</evidence>
<dbReference type="OrthoDB" id="1630758at2759"/>
<name>A0A9P4HR67_9PEZI</name>
<evidence type="ECO:0000313" key="8">
    <source>
        <dbReference type="EMBL" id="KAF2085152.1"/>
    </source>
</evidence>
<accession>A0A9P4HR67</accession>
<feature type="coiled-coil region" evidence="5">
    <location>
        <begin position="274"/>
        <end position="301"/>
    </location>
</feature>
<dbReference type="PANTHER" id="PTHR10131">
    <property type="entry name" value="TNF RECEPTOR ASSOCIATED FACTOR"/>
    <property type="match status" value="1"/>
</dbReference>
<evidence type="ECO:0000256" key="3">
    <source>
        <dbReference type="ARBA" id="ARBA00022833"/>
    </source>
</evidence>
<keyword evidence="3 4" id="KW-0862">Zinc</keyword>
<evidence type="ECO:0000256" key="2">
    <source>
        <dbReference type="ARBA" id="ARBA00022771"/>
    </source>
</evidence>
<feature type="coiled-coil region" evidence="5">
    <location>
        <begin position="351"/>
        <end position="378"/>
    </location>
</feature>
<dbReference type="EMBL" id="ML978733">
    <property type="protein sequence ID" value="KAF2085152.1"/>
    <property type="molecule type" value="Genomic_DNA"/>
</dbReference>
<dbReference type="AlphaFoldDB" id="A0A9P4HR67"/>
<dbReference type="SMART" id="SM00184">
    <property type="entry name" value="RING"/>
    <property type="match status" value="1"/>
</dbReference>
<sequence>FTVGHPPDVPSPLAMPDFVPPGAAAAAAARRASNRFTEKLDLGQLEYVQNCDENLVCRICQCPFVEPKALSCDHVFCKSCLYRSFETQVNRSSCPMCRRQVNTQDEPLDVSHVFNKVLEDLVVRCPNNHLGCLWQSKRCEAQDHVDYHCPHGLVECSAKDCRQAVPRKDSEKGCLHGTVECADCGLTIRNLELENHQTKICAKRIIDCLHCGSKIVRRLIAHHASEVCPEIVTSCRGEPFGCRFQSKRMHMQDHEDNCPVAVMTPYMLSQQARQSELESSNEMLRRRNEMLEGQMSALQDVIYAENNAPPSSLLAFDTMTPGAAAIQSIASSNLPGHRQSATTGFNDAAAADHLIAQNEALREEQARLAAQIADVEARSTLNLTNEVLRINADRARIDATLGRIQGTLNWIV</sequence>
<protein>
    <recommendedName>
        <fullName evidence="10">TRAF-like signal transducer</fullName>
    </recommendedName>
</protein>
<dbReference type="InterPro" id="IPR001293">
    <property type="entry name" value="Znf_TRAF"/>
</dbReference>
<keyword evidence="1 4" id="KW-0479">Metal-binding</keyword>
<dbReference type="SUPFAM" id="SSF57850">
    <property type="entry name" value="RING/U-box"/>
    <property type="match status" value="1"/>
</dbReference>
<dbReference type="Pfam" id="PF02176">
    <property type="entry name" value="zf-TRAF"/>
    <property type="match status" value="1"/>
</dbReference>